<feature type="binding site" evidence="11">
    <location>
        <position position="113"/>
    </location>
    <ligand>
        <name>sn-glycerol 3-phosphate</name>
        <dbReference type="ChEBI" id="CHEBI:57597"/>
    </ligand>
</feature>
<feature type="binding site" evidence="11">
    <location>
        <position position="338"/>
    </location>
    <ligand>
        <name>ATP</name>
        <dbReference type="ChEBI" id="CHEBI:30616"/>
    </ligand>
</feature>
<dbReference type="FunFam" id="3.30.420.40:FF:000008">
    <property type="entry name" value="Glycerol kinase"/>
    <property type="match status" value="1"/>
</dbReference>
<dbReference type="GO" id="GO:0005524">
    <property type="term" value="F:ATP binding"/>
    <property type="evidence" value="ECO:0007669"/>
    <property type="project" value="UniProtKB-UniRule"/>
</dbReference>
<dbReference type="EC" id="2.7.1.30" evidence="11"/>
<feature type="binding site" evidence="11">
    <location>
        <position position="113"/>
    </location>
    <ligand>
        <name>glycerol</name>
        <dbReference type="ChEBI" id="CHEBI:17754"/>
    </ligand>
</feature>
<comment type="function">
    <text evidence="9 11">Key enzyme in the regulation of glycerol uptake and metabolism. Catalyzes the phosphorylation of glycerol to yield sn-glycerol 3-phosphate.</text>
</comment>
<dbReference type="STRING" id="386415.NT01CX_0605"/>
<protein>
    <recommendedName>
        <fullName evidence="11">Glycerol kinase</fullName>
        <ecNumber evidence="11">2.7.1.30</ecNumber>
    </recommendedName>
    <alternativeName>
        <fullName evidence="11">ATP:glycerol 3-phosphotransferase</fullName>
    </alternativeName>
    <alternativeName>
        <fullName evidence="11">Glycerokinase</fullName>
        <shortName evidence="11">GK</shortName>
    </alternativeName>
</protein>
<feature type="binding site" evidence="11">
    <location>
        <position position="274"/>
    </location>
    <ligand>
        <name>glycerol</name>
        <dbReference type="ChEBI" id="CHEBI:17754"/>
    </ligand>
</feature>
<keyword evidence="3 11" id="KW-0808">Transferase</keyword>
<dbReference type="InterPro" id="IPR018485">
    <property type="entry name" value="FGGY_C"/>
</dbReference>
<keyword evidence="4 11" id="KW-0547">Nucleotide-binding</keyword>
<dbReference type="InterPro" id="IPR018483">
    <property type="entry name" value="Carb_kinase_FGGY_CS"/>
</dbReference>
<evidence type="ECO:0000259" key="14">
    <source>
        <dbReference type="Pfam" id="PF02782"/>
    </source>
</evidence>
<evidence type="ECO:0000256" key="8">
    <source>
        <dbReference type="ARBA" id="ARBA00052101"/>
    </source>
</evidence>
<comment type="activity regulation">
    <text evidence="11">Activated by phosphorylation and inhibited by fructose 1,6-bisphosphate (FBP).</text>
</comment>
<comment type="similarity">
    <text evidence="2 11 12">Belongs to the FGGY kinase family.</text>
</comment>
<keyword evidence="5 11" id="KW-0418">Kinase</keyword>
<dbReference type="AlphaFoldDB" id="A0Q369"/>
<evidence type="ECO:0000256" key="10">
    <source>
        <dbReference type="ARBA" id="ARBA00063665"/>
    </source>
</evidence>
<feature type="domain" description="Carbohydrate kinase FGGY C-terminal" evidence="14">
    <location>
        <begin position="290"/>
        <end position="478"/>
    </location>
</feature>
<dbReference type="GO" id="GO:0004370">
    <property type="term" value="F:glycerol kinase activity"/>
    <property type="evidence" value="ECO:0007669"/>
    <property type="project" value="UniProtKB-UniRule"/>
</dbReference>
<feature type="binding site" evidence="11">
    <location>
        <position position="342"/>
    </location>
    <ligand>
        <name>ATP</name>
        <dbReference type="ChEBI" id="CHEBI:30616"/>
    </ligand>
</feature>
<feature type="binding site" evidence="11">
    <location>
        <position position="164"/>
    </location>
    <ligand>
        <name>sn-glycerol 3-phosphate</name>
        <dbReference type="ChEBI" id="CHEBI:57597"/>
    </ligand>
</feature>
<dbReference type="PROSITE" id="PS00933">
    <property type="entry name" value="FGGY_KINASES_1"/>
    <property type="match status" value="1"/>
</dbReference>
<evidence type="ECO:0000256" key="2">
    <source>
        <dbReference type="ARBA" id="ARBA00009156"/>
    </source>
</evidence>
<dbReference type="PANTHER" id="PTHR10196:SF69">
    <property type="entry name" value="GLYCEROL KINASE"/>
    <property type="match status" value="1"/>
</dbReference>
<evidence type="ECO:0000256" key="3">
    <source>
        <dbReference type="ARBA" id="ARBA00022679"/>
    </source>
</evidence>
<dbReference type="Pfam" id="PF00370">
    <property type="entry name" value="FGGY_N"/>
    <property type="match status" value="1"/>
</dbReference>
<dbReference type="InterPro" id="IPR018484">
    <property type="entry name" value="FGGY_N"/>
</dbReference>
<evidence type="ECO:0000256" key="1">
    <source>
        <dbReference type="ARBA" id="ARBA00005190"/>
    </source>
</evidence>
<evidence type="ECO:0000256" key="9">
    <source>
        <dbReference type="ARBA" id="ARBA00054633"/>
    </source>
</evidence>
<feature type="binding site" evidence="11">
    <location>
        <position position="46"/>
    </location>
    <ligand>
        <name>ADP</name>
        <dbReference type="ChEBI" id="CHEBI:456216"/>
    </ligand>
</feature>
<feature type="binding site" evidence="11">
    <location>
        <position position="112"/>
    </location>
    <ligand>
        <name>glycerol</name>
        <dbReference type="ChEBI" id="CHEBI:17754"/>
    </ligand>
</feature>
<evidence type="ECO:0000256" key="12">
    <source>
        <dbReference type="RuleBase" id="RU003733"/>
    </source>
</evidence>
<dbReference type="HOGENOM" id="CLU_009281_2_3_9"/>
<dbReference type="HAMAP" id="MF_00186">
    <property type="entry name" value="Glycerol_kin"/>
    <property type="match status" value="1"/>
</dbReference>
<feature type="binding site" evidence="11">
    <location>
        <position position="164"/>
    </location>
    <ligand>
        <name>glycerol</name>
        <dbReference type="ChEBI" id="CHEBI:17754"/>
    </ligand>
</feature>
<keyword evidence="6 11" id="KW-0319">Glycerol metabolism</keyword>
<dbReference type="NCBIfam" id="NF000756">
    <property type="entry name" value="PRK00047.1"/>
    <property type="match status" value="1"/>
</dbReference>
<feature type="binding site" evidence="11">
    <location>
        <position position="443"/>
    </location>
    <ligand>
        <name>ADP</name>
        <dbReference type="ChEBI" id="CHEBI:456216"/>
    </ligand>
</feature>
<feature type="binding site" evidence="11">
    <location>
        <position position="42"/>
    </location>
    <ligand>
        <name>ADP</name>
        <dbReference type="ChEBI" id="CHEBI:456216"/>
    </ligand>
</feature>
<dbReference type="PIRSF" id="PIRSF000538">
    <property type="entry name" value="GlpK"/>
    <property type="match status" value="1"/>
</dbReference>
<feature type="binding site" evidence="11">
    <location>
        <position position="42"/>
    </location>
    <ligand>
        <name>sn-glycerol 3-phosphate</name>
        <dbReference type="ChEBI" id="CHEBI:57597"/>
    </ligand>
</feature>
<gene>
    <name evidence="11 15" type="primary">glpK</name>
    <name evidence="15" type="ordered locus">NT01CX_0605</name>
</gene>
<dbReference type="UniPathway" id="UPA00618">
    <property type="reaction ID" value="UER00672"/>
</dbReference>
<evidence type="ECO:0000313" key="16">
    <source>
        <dbReference type="Proteomes" id="UP000008220"/>
    </source>
</evidence>
<evidence type="ECO:0000256" key="5">
    <source>
        <dbReference type="ARBA" id="ARBA00022777"/>
    </source>
</evidence>
<feature type="binding site" evidence="11">
    <location>
        <position position="273"/>
    </location>
    <ligand>
        <name>glycerol</name>
        <dbReference type="ChEBI" id="CHEBI:17754"/>
    </ligand>
</feature>
<dbReference type="Pfam" id="PF02782">
    <property type="entry name" value="FGGY_C"/>
    <property type="match status" value="1"/>
</dbReference>
<organism evidence="15 16">
    <name type="scientific">Clostridium novyi (strain NT)</name>
    <dbReference type="NCBI Taxonomy" id="386415"/>
    <lineage>
        <taxon>Bacteria</taxon>
        <taxon>Bacillati</taxon>
        <taxon>Bacillota</taxon>
        <taxon>Clostridia</taxon>
        <taxon>Eubacteriales</taxon>
        <taxon>Clostridiaceae</taxon>
        <taxon>Clostridium</taxon>
    </lineage>
</organism>
<comment type="pathway">
    <text evidence="1 11">Polyol metabolism; glycerol degradation via glycerol kinase pathway; sn-glycerol 3-phosphate from glycerol: step 1/1.</text>
</comment>
<dbReference type="NCBIfam" id="TIGR01311">
    <property type="entry name" value="glycerol_kin"/>
    <property type="match status" value="1"/>
</dbReference>
<feature type="binding site" evidence="11">
    <location>
        <position position="295"/>
    </location>
    <ligand>
        <name>ATP</name>
        <dbReference type="ChEBI" id="CHEBI:30616"/>
    </ligand>
</feature>
<dbReference type="eggNOG" id="COG0554">
    <property type="taxonomic scope" value="Bacteria"/>
</dbReference>
<proteinExistence type="inferred from homology"/>
<feature type="binding site" evidence="11">
    <location>
        <position position="295"/>
    </location>
    <ligand>
        <name>ADP</name>
        <dbReference type="ChEBI" id="CHEBI:456216"/>
    </ligand>
</feature>
<keyword evidence="7 11" id="KW-0067">ATP-binding</keyword>
<feature type="binding site" evidence="11">
    <location>
        <position position="112"/>
    </location>
    <ligand>
        <name>sn-glycerol 3-phosphate</name>
        <dbReference type="ChEBI" id="CHEBI:57597"/>
    </ligand>
</feature>
<comment type="catalytic activity">
    <reaction evidence="8 11">
        <text>glycerol + ATP = sn-glycerol 3-phosphate + ADP + H(+)</text>
        <dbReference type="Rhea" id="RHEA:21644"/>
        <dbReference type="ChEBI" id="CHEBI:15378"/>
        <dbReference type="ChEBI" id="CHEBI:17754"/>
        <dbReference type="ChEBI" id="CHEBI:30616"/>
        <dbReference type="ChEBI" id="CHEBI:57597"/>
        <dbReference type="ChEBI" id="CHEBI:456216"/>
        <dbReference type="EC" id="2.7.1.30"/>
    </reaction>
</comment>
<evidence type="ECO:0000256" key="4">
    <source>
        <dbReference type="ARBA" id="ARBA00022741"/>
    </source>
</evidence>
<feature type="binding site" evidence="11">
    <location>
        <position position="273"/>
    </location>
    <ligand>
        <name>sn-glycerol 3-phosphate</name>
        <dbReference type="ChEBI" id="CHEBI:57597"/>
    </ligand>
</feature>
<dbReference type="GO" id="GO:0019563">
    <property type="term" value="P:glycerol catabolic process"/>
    <property type="evidence" value="ECO:0007669"/>
    <property type="project" value="UniProtKB-UniRule"/>
</dbReference>
<feature type="binding site" evidence="11">
    <location>
        <position position="43"/>
    </location>
    <ligand>
        <name>ATP</name>
        <dbReference type="ChEBI" id="CHEBI:30616"/>
    </ligand>
</feature>
<dbReference type="Proteomes" id="UP000008220">
    <property type="component" value="Chromosome"/>
</dbReference>
<evidence type="ECO:0000313" key="15">
    <source>
        <dbReference type="EMBL" id="ABK62551.1"/>
    </source>
</evidence>
<dbReference type="InterPro" id="IPR043129">
    <property type="entry name" value="ATPase_NBD"/>
</dbReference>
<feature type="binding site" evidence="11">
    <location>
        <position position="439"/>
    </location>
    <ligand>
        <name>ATP</name>
        <dbReference type="ChEBI" id="CHEBI:30616"/>
    </ligand>
</feature>
<dbReference type="SUPFAM" id="SSF53067">
    <property type="entry name" value="Actin-like ATPase domain"/>
    <property type="match status" value="2"/>
</dbReference>
<feature type="binding site" evidence="11">
    <location>
        <position position="42"/>
    </location>
    <ligand>
        <name>ATP</name>
        <dbReference type="ChEBI" id="CHEBI:30616"/>
    </ligand>
</feature>
<comment type="subunit">
    <text evidence="10 11">Homotetramer and homodimer (in equilibrium).</text>
</comment>
<feature type="domain" description="Carbohydrate kinase FGGY N-terminal" evidence="13">
    <location>
        <begin position="34"/>
        <end position="280"/>
    </location>
</feature>
<dbReference type="InterPro" id="IPR000577">
    <property type="entry name" value="Carb_kinase_FGGY"/>
</dbReference>
<dbReference type="PANTHER" id="PTHR10196">
    <property type="entry name" value="SUGAR KINASE"/>
    <property type="match status" value="1"/>
</dbReference>
<accession>A0Q369</accession>
<dbReference type="EMBL" id="CP000382">
    <property type="protein sequence ID" value="ABK62551.1"/>
    <property type="molecule type" value="Genomic_DNA"/>
</dbReference>
<feature type="binding site" evidence="11">
    <location>
        <position position="439"/>
    </location>
    <ligand>
        <name>ADP</name>
        <dbReference type="ChEBI" id="CHEBI:456216"/>
    </ligand>
</feature>
<evidence type="ECO:0000259" key="13">
    <source>
        <dbReference type="Pfam" id="PF00370"/>
    </source>
</evidence>
<name>A0Q369_CLONN</name>
<dbReference type="InterPro" id="IPR005999">
    <property type="entry name" value="Glycerol_kin"/>
</dbReference>
<dbReference type="PROSITE" id="PS00445">
    <property type="entry name" value="FGGY_KINASES_2"/>
    <property type="match status" value="1"/>
</dbReference>
<evidence type="ECO:0000256" key="7">
    <source>
        <dbReference type="ARBA" id="ARBA00022840"/>
    </source>
</evidence>
<dbReference type="FunFam" id="3.30.420.40:FF:000007">
    <property type="entry name" value="Glycerol kinase"/>
    <property type="match status" value="1"/>
</dbReference>
<dbReference type="KEGG" id="cno:NT01CX_0605"/>
<reference evidence="15 16" key="1">
    <citation type="journal article" date="2006" name="Nat. Biotechnol.">
        <title>The genome and transcriptomes of the anti-tumor agent Clostridium novyi-NT.</title>
        <authorList>
            <person name="Bettegowda C."/>
            <person name="Huang X."/>
            <person name="Lin J."/>
            <person name="Cheong I."/>
            <person name="Kohli M."/>
            <person name="Szabo S.A."/>
            <person name="Zhang X."/>
            <person name="Diaz L.A. Jr."/>
            <person name="Velculescu V.E."/>
            <person name="Parmigiani G."/>
            <person name="Kinzler K.W."/>
            <person name="Vogelstein B."/>
            <person name="Zhou S."/>
        </authorList>
    </citation>
    <scope>NUCLEOTIDE SEQUENCE [LARGE SCALE GENOMIC DNA]</scope>
    <source>
        <strain evidence="15 16">NT</strain>
    </source>
</reference>
<dbReference type="CDD" id="cd07786">
    <property type="entry name" value="FGGY_EcGK_like"/>
    <property type="match status" value="1"/>
</dbReference>
<dbReference type="GO" id="GO:0005829">
    <property type="term" value="C:cytosol"/>
    <property type="evidence" value="ECO:0007669"/>
    <property type="project" value="TreeGrafter"/>
</dbReference>
<feature type="binding site" evidence="11">
    <location>
        <position position="44"/>
    </location>
    <ligand>
        <name>ATP</name>
        <dbReference type="ChEBI" id="CHEBI:30616"/>
    </ligand>
</feature>
<evidence type="ECO:0000256" key="11">
    <source>
        <dbReference type="HAMAP-Rule" id="MF_00186"/>
    </source>
</evidence>
<keyword evidence="16" id="KW-1185">Reference proteome</keyword>
<feature type="binding site" evidence="11">
    <location>
        <position position="338"/>
    </location>
    <ligand>
        <name>ADP</name>
        <dbReference type="ChEBI" id="CHEBI:456216"/>
    </ligand>
</feature>
<dbReference type="Gene3D" id="3.30.420.40">
    <property type="match status" value="2"/>
</dbReference>
<sequence>MLKIFKRFRDIINQDHYEQVESTDISDLDVNGKYIMALDQGTTSSRCIIFNRAGEMVSVAQREFAQIYPKPGWVEHDPMEIWGTQLGVAQEALNKAGLEVGDICSIGITNQRETTVVWNKKNGRPVYNAIVWQCRRTAEYCDELKKEGFDKIIEEKTGLILDAYFSATKIKWILDNVPDARRLAERGDLMFGNVDTWLIWNLTKGRVHVTDYTNASRTMLYNIHELKWDEEILEKLDIPISMLPKVKSSSEVYGKTHPSVIGGLIPISGDAGDQQAALFGQMCFKEGMAKNTYGTGCFLLMNTGDKAVKSKNGLLTTIAASRGEKVQYALEGSVFIGGAVIQWLRDEFRMIKTAAESEEYASAVEDSNGVYLVPAFVGLGAPYWDAYARGTMVGITRGAKKEHIIRAALESMAYQTYDVLKAMEEDSGVELKALKVDGGACANNFLMQFQSDILNVNVQRPEIIETTALGAAYLAGLAVGYWKDSEDIAVNCKIARTFEPLMEKEKREKFIKGWHKAINVSKGWEGK</sequence>
<dbReference type="GO" id="GO:0006072">
    <property type="term" value="P:glycerol-3-phosphate metabolic process"/>
    <property type="evidence" value="ECO:0007669"/>
    <property type="project" value="InterPro"/>
</dbReference>
<evidence type="ECO:0000256" key="6">
    <source>
        <dbReference type="ARBA" id="ARBA00022798"/>
    </source>
</evidence>